<evidence type="ECO:0000256" key="1">
    <source>
        <dbReference type="SAM" id="MobiDB-lite"/>
    </source>
</evidence>
<feature type="compositionally biased region" description="Pro residues" evidence="1">
    <location>
        <begin position="132"/>
        <end position="145"/>
    </location>
</feature>
<accession>A0A7K3M7Q1</accession>
<dbReference type="Proteomes" id="UP000460435">
    <property type="component" value="Unassembled WGS sequence"/>
</dbReference>
<organism evidence="3 4">
    <name type="scientific">Phytoactinopolyspora mesophila</name>
    <dbReference type="NCBI Taxonomy" id="2650750"/>
    <lineage>
        <taxon>Bacteria</taxon>
        <taxon>Bacillati</taxon>
        <taxon>Actinomycetota</taxon>
        <taxon>Actinomycetes</taxon>
        <taxon>Jiangellales</taxon>
        <taxon>Jiangellaceae</taxon>
        <taxon>Phytoactinopolyspora</taxon>
    </lineage>
</organism>
<dbReference type="InterPro" id="IPR019933">
    <property type="entry name" value="DivIVA_domain"/>
</dbReference>
<feature type="compositionally biased region" description="Polar residues" evidence="1">
    <location>
        <begin position="101"/>
        <end position="110"/>
    </location>
</feature>
<dbReference type="AlphaFoldDB" id="A0A7K3M7Q1"/>
<evidence type="ECO:0000259" key="2">
    <source>
        <dbReference type="PROSITE" id="PS51819"/>
    </source>
</evidence>
<evidence type="ECO:0000313" key="4">
    <source>
        <dbReference type="Proteomes" id="UP000460435"/>
    </source>
</evidence>
<protein>
    <submittedName>
        <fullName evidence="3">DivIVA domain-containing protein</fullName>
    </submittedName>
</protein>
<dbReference type="EMBL" id="WLZY01000007">
    <property type="protein sequence ID" value="NDL59316.1"/>
    <property type="molecule type" value="Genomic_DNA"/>
</dbReference>
<name>A0A7K3M7Q1_9ACTN</name>
<comment type="caution">
    <text evidence="3">The sequence shown here is derived from an EMBL/GenBank/DDBJ whole genome shotgun (WGS) entry which is preliminary data.</text>
</comment>
<feature type="region of interest" description="Disordered" evidence="1">
    <location>
        <begin position="99"/>
        <end position="145"/>
    </location>
</feature>
<feature type="domain" description="VOC" evidence="2">
    <location>
        <begin position="230"/>
        <end position="357"/>
    </location>
</feature>
<dbReference type="SUPFAM" id="SSF54593">
    <property type="entry name" value="Glyoxalase/Bleomycin resistance protein/Dihydroxybiphenyl dioxygenase"/>
    <property type="match status" value="1"/>
</dbReference>
<dbReference type="InterPro" id="IPR029068">
    <property type="entry name" value="Glyas_Bleomycin-R_OHBP_Dase"/>
</dbReference>
<proteinExistence type="predicted"/>
<evidence type="ECO:0000313" key="3">
    <source>
        <dbReference type="EMBL" id="NDL59316.1"/>
    </source>
</evidence>
<dbReference type="Gene3D" id="3.10.180.10">
    <property type="entry name" value="2,3-Dihydroxybiphenyl 1,2-Dioxygenase, domain 1"/>
    <property type="match status" value="1"/>
</dbReference>
<dbReference type="Gene3D" id="6.10.250.660">
    <property type="match status" value="1"/>
</dbReference>
<sequence>MPPCRGRLFSFHKECDDAVAVSREPEFRTVRMREGYDLDAVDDFVDQVIDALDGRPAGKGITPERIESEEFKVVRMREGYSMDDVDDWLDAAAAELRKMRQAQQAPQTHQYGPPTQHAPQMQRAPDAGWGAPEPPGHAAPPMAPGVPPPVSPPVYPPPAAAAPYTGFGEPAADADPLTDSAVNELDPALRALDPSYTQPVQRTHQQPAVNGYDSPSDDPSLSDVQTPSTGLHHVEIWTRDIELATRSFGWLFERLGWTLFQVWDNGRSWQSPGGGPYVVIEQSPDIAWTPYNRKAPGLNHLALAVPERWMVDRIVSEAPTYGWRLMFADQHPYAGGPHHYAAYFENEEGFEVEVATP</sequence>
<reference evidence="3 4" key="1">
    <citation type="submission" date="2019-11" db="EMBL/GenBank/DDBJ databases">
        <authorList>
            <person name="Li X.-J."/>
            <person name="Feng X.-M."/>
        </authorList>
    </citation>
    <scope>NUCLEOTIDE SEQUENCE [LARGE SCALE GENOMIC DNA]</scope>
    <source>
        <strain evidence="3 4">XMNu-373</strain>
    </source>
</reference>
<dbReference type="PROSITE" id="PS51819">
    <property type="entry name" value="VOC"/>
    <property type="match status" value="1"/>
</dbReference>
<feature type="region of interest" description="Disordered" evidence="1">
    <location>
        <begin position="194"/>
        <end position="227"/>
    </location>
</feature>
<dbReference type="InterPro" id="IPR037523">
    <property type="entry name" value="VOC_core"/>
</dbReference>
<feature type="compositionally biased region" description="Low complexity" evidence="1">
    <location>
        <begin position="213"/>
        <end position="223"/>
    </location>
</feature>
<keyword evidence="4" id="KW-1185">Reference proteome</keyword>
<dbReference type="NCBIfam" id="TIGR03544">
    <property type="entry name" value="DivI1A_domain"/>
    <property type="match status" value="2"/>
</dbReference>
<dbReference type="Pfam" id="PF13669">
    <property type="entry name" value="Glyoxalase_4"/>
    <property type="match status" value="1"/>
</dbReference>
<gene>
    <name evidence="3" type="ORF">F7O44_19790</name>
</gene>
<feature type="compositionally biased region" description="Polar residues" evidence="1">
    <location>
        <begin position="195"/>
        <end position="208"/>
    </location>
</feature>